<proteinExistence type="predicted"/>
<feature type="transmembrane region" description="Helical" evidence="1">
    <location>
        <begin position="348"/>
        <end position="372"/>
    </location>
</feature>
<gene>
    <name evidence="2" type="ORF">N4J17_03340</name>
</gene>
<reference evidence="2 3" key="1">
    <citation type="submission" date="2022-09" db="EMBL/GenBank/DDBJ databases">
        <authorList>
            <person name="Giprobiosintez L."/>
        </authorList>
    </citation>
    <scope>NUCLEOTIDE SEQUENCE [LARGE SCALE GENOMIC DNA]</scope>
    <source>
        <strain evidence="3">VKPM-B-12549 (GBS-15)</strain>
    </source>
</reference>
<keyword evidence="1" id="KW-0472">Membrane</keyword>
<organism evidence="2 3">
    <name type="scientific">Methylococcus capsulatus</name>
    <dbReference type="NCBI Taxonomy" id="414"/>
    <lineage>
        <taxon>Bacteria</taxon>
        <taxon>Pseudomonadati</taxon>
        <taxon>Pseudomonadota</taxon>
        <taxon>Gammaproteobacteria</taxon>
        <taxon>Methylococcales</taxon>
        <taxon>Methylococcaceae</taxon>
        <taxon>Methylococcus</taxon>
    </lineage>
</organism>
<dbReference type="RefSeq" id="WP_198322974.1">
    <property type="nucleotide sequence ID" value="NZ_CP104311.1"/>
</dbReference>
<feature type="transmembrane region" description="Helical" evidence="1">
    <location>
        <begin position="217"/>
        <end position="242"/>
    </location>
</feature>
<dbReference type="SUPFAM" id="SSF52833">
    <property type="entry name" value="Thioredoxin-like"/>
    <property type="match status" value="1"/>
</dbReference>
<accession>A0ABZ2F6B0</accession>
<dbReference type="Gene3D" id="3.40.30.10">
    <property type="entry name" value="Glutaredoxin"/>
    <property type="match status" value="1"/>
</dbReference>
<keyword evidence="3" id="KW-1185">Reference proteome</keyword>
<feature type="transmembrane region" description="Helical" evidence="1">
    <location>
        <begin position="254"/>
        <end position="272"/>
    </location>
</feature>
<keyword evidence="1" id="KW-1133">Transmembrane helix</keyword>
<evidence type="ECO:0000256" key="1">
    <source>
        <dbReference type="SAM" id="Phobius"/>
    </source>
</evidence>
<feature type="transmembrane region" description="Helical" evidence="1">
    <location>
        <begin position="384"/>
        <end position="402"/>
    </location>
</feature>
<evidence type="ECO:0000313" key="2">
    <source>
        <dbReference type="EMBL" id="WWF02661.1"/>
    </source>
</evidence>
<dbReference type="Proteomes" id="UP001359308">
    <property type="component" value="Chromosome"/>
</dbReference>
<keyword evidence="1" id="KW-0812">Transmembrane</keyword>
<feature type="transmembrane region" description="Helical" evidence="1">
    <location>
        <begin position="182"/>
        <end position="205"/>
    </location>
</feature>
<dbReference type="EMBL" id="CP104311">
    <property type="protein sequence ID" value="WWF02661.1"/>
    <property type="molecule type" value="Genomic_DNA"/>
</dbReference>
<evidence type="ECO:0000313" key="3">
    <source>
        <dbReference type="Proteomes" id="UP001359308"/>
    </source>
</evidence>
<feature type="transmembrane region" description="Helical" evidence="1">
    <location>
        <begin position="305"/>
        <end position="328"/>
    </location>
</feature>
<dbReference type="InterPro" id="IPR036249">
    <property type="entry name" value="Thioredoxin-like_sf"/>
</dbReference>
<protein>
    <submittedName>
        <fullName evidence="2">NrdH-redoxin</fullName>
    </submittedName>
</protein>
<sequence length="405" mass="43672">MGLRYGWHHWLAAFALAVGLALASEARVQAPAGGGATTMAPADVEAFVRPGCPHCEEAESFLEHLGRERPSLRILIHDVMQDRSALLRLQALAAEHRESPRVPSFLVRGHWLVGYSGEAGDGQRIIALLAGEESAGPSAARSCQAETDLSCSPEIATGTSPEAFAVELFGRRVTLEQTGLPAFTLVLGLLDGFNPCSLWVLVLMLSLLAPMRNRPRMLAVAGTFVAVEGVAYFAFMAAWLHLFIWVGASRVSELAVAAIALLAGSIHLKDFWAYGRGVSLSIPAAAKPGIYARIRRILQAESLRGALIGAVVLAILVQLVELFCTSGFPALYTRILTLRPLSGTEYYAYLLLYNLAYMLDDIIVLGIGIATLSQHRLQQDEGRWLKLVSGGVMVGLGLYLIGMPR</sequence>
<name>A0ABZ2F6B0_METCP</name>